<accession>A0A8H9M9A9</accession>
<comment type="caution">
    <text evidence="4">The sequence shown here is derived from an EMBL/GenBank/DDBJ whole genome shotgun (WGS) entry which is preliminary data.</text>
</comment>
<dbReference type="EMBL" id="BNAV01000001">
    <property type="protein sequence ID" value="GHF39919.1"/>
    <property type="molecule type" value="Genomic_DNA"/>
</dbReference>
<protein>
    <submittedName>
        <fullName evidence="4">Transcription antitermination regulator</fullName>
    </submittedName>
</protein>
<dbReference type="PIRSF" id="PIRSF036625">
    <property type="entry name" value="GAF_ANTAR"/>
    <property type="match status" value="1"/>
</dbReference>
<evidence type="ECO:0000313" key="5">
    <source>
        <dbReference type="Proteomes" id="UP000658656"/>
    </source>
</evidence>
<dbReference type="PROSITE" id="PS50921">
    <property type="entry name" value="ANTAR"/>
    <property type="match status" value="1"/>
</dbReference>
<dbReference type="RefSeq" id="WP_145934942.1">
    <property type="nucleotide sequence ID" value="NZ_BNAV01000001.1"/>
</dbReference>
<sequence>MTQPPWEPDELGRTIAGVARDLLAQQSLQDTLDRIVYHAIRVVEGCELSGILAIQDGEVRSLAVTDDVVTTSDHLQGELREGPCFDAARRIDEIYRLPDLAAEEHRWPRYVPRALDLGFRGMMSFLLYTDDTRENLGALNLYSTRTDAFTPRSEHAGWLLASHAAVAFAGARRQGQLHEAISSRQDIGEALGILMERYKVTRDQAFELLKKASQDRNIKLRELARTVADTGEAPHGR</sequence>
<dbReference type="OrthoDB" id="4629915at2"/>
<keyword evidence="2" id="KW-0804">Transcription</keyword>
<evidence type="ECO:0000256" key="1">
    <source>
        <dbReference type="ARBA" id="ARBA00023015"/>
    </source>
</evidence>
<dbReference type="GO" id="GO:0003723">
    <property type="term" value="F:RNA binding"/>
    <property type="evidence" value="ECO:0007669"/>
    <property type="project" value="InterPro"/>
</dbReference>
<dbReference type="Pfam" id="PF13185">
    <property type="entry name" value="GAF_2"/>
    <property type="match status" value="1"/>
</dbReference>
<keyword evidence="5" id="KW-1185">Reference proteome</keyword>
<proteinExistence type="predicted"/>
<dbReference type="SUPFAM" id="SSF55781">
    <property type="entry name" value="GAF domain-like"/>
    <property type="match status" value="1"/>
</dbReference>
<dbReference type="InterPro" id="IPR036388">
    <property type="entry name" value="WH-like_DNA-bd_sf"/>
</dbReference>
<evidence type="ECO:0000256" key="2">
    <source>
        <dbReference type="ARBA" id="ARBA00023163"/>
    </source>
</evidence>
<reference evidence="4" key="2">
    <citation type="submission" date="2020-09" db="EMBL/GenBank/DDBJ databases">
        <authorList>
            <person name="Sun Q."/>
            <person name="Zhou Y."/>
        </authorList>
    </citation>
    <scope>NUCLEOTIDE SEQUENCE</scope>
    <source>
        <strain evidence="4">CGMCC 4.7679</strain>
    </source>
</reference>
<dbReference type="Pfam" id="PF03861">
    <property type="entry name" value="ANTAR"/>
    <property type="match status" value="1"/>
</dbReference>
<dbReference type="InterPro" id="IPR005561">
    <property type="entry name" value="ANTAR"/>
</dbReference>
<evidence type="ECO:0000259" key="3">
    <source>
        <dbReference type="PROSITE" id="PS50921"/>
    </source>
</evidence>
<evidence type="ECO:0000313" key="4">
    <source>
        <dbReference type="EMBL" id="GHF39919.1"/>
    </source>
</evidence>
<dbReference type="Gene3D" id="3.30.450.40">
    <property type="match status" value="1"/>
</dbReference>
<dbReference type="Proteomes" id="UP000658656">
    <property type="component" value="Unassembled WGS sequence"/>
</dbReference>
<reference evidence="4" key="1">
    <citation type="journal article" date="2014" name="Int. J. Syst. Evol. Microbiol.">
        <title>Complete genome sequence of Corynebacterium casei LMG S-19264T (=DSM 44701T), isolated from a smear-ripened cheese.</title>
        <authorList>
            <consortium name="US DOE Joint Genome Institute (JGI-PGF)"/>
            <person name="Walter F."/>
            <person name="Albersmeier A."/>
            <person name="Kalinowski J."/>
            <person name="Ruckert C."/>
        </authorList>
    </citation>
    <scope>NUCLEOTIDE SEQUENCE</scope>
    <source>
        <strain evidence="4">CGMCC 4.7679</strain>
    </source>
</reference>
<dbReference type="AlphaFoldDB" id="A0A8H9M9A9"/>
<dbReference type="InterPro" id="IPR003018">
    <property type="entry name" value="GAF"/>
</dbReference>
<keyword evidence="1" id="KW-0805">Transcription regulation</keyword>
<dbReference type="InterPro" id="IPR029016">
    <property type="entry name" value="GAF-like_dom_sf"/>
</dbReference>
<organism evidence="4 5">
    <name type="scientific">Amycolatopsis bartoniae</name>
    <dbReference type="NCBI Taxonomy" id="941986"/>
    <lineage>
        <taxon>Bacteria</taxon>
        <taxon>Bacillati</taxon>
        <taxon>Actinomycetota</taxon>
        <taxon>Actinomycetes</taxon>
        <taxon>Pseudonocardiales</taxon>
        <taxon>Pseudonocardiaceae</taxon>
        <taxon>Amycolatopsis</taxon>
    </lineage>
</organism>
<name>A0A8H9M9A9_9PSEU</name>
<dbReference type="InterPro" id="IPR012074">
    <property type="entry name" value="GAF_ANTAR"/>
</dbReference>
<dbReference type="SMART" id="SM01012">
    <property type="entry name" value="ANTAR"/>
    <property type="match status" value="1"/>
</dbReference>
<feature type="domain" description="ANTAR" evidence="3">
    <location>
        <begin position="167"/>
        <end position="228"/>
    </location>
</feature>
<gene>
    <name evidence="4" type="ORF">GCM10017566_11620</name>
</gene>
<dbReference type="Gene3D" id="1.10.10.10">
    <property type="entry name" value="Winged helix-like DNA-binding domain superfamily/Winged helix DNA-binding domain"/>
    <property type="match status" value="1"/>
</dbReference>